<dbReference type="Proteomes" id="UP000093343">
    <property type="component" value="Unassembled WGS sequence"/>
</dbReference>
<sequence length="321" mass="38157">MKISVAICTYNGEKHLIEQLDSILNQTHEVDEIIVCDDLSTDKTIEILNDYKTKHSSLFYIHHNQSTLRSVKNFEKAISLCTGDFIFLSDQDDKWVPEKVEEYIAYFNSHPDIKVLSSNGYCINDHSKIQEKYALWDIPRFLKEENIDFDYYKMISQILNLATGASMAFKKEILQDILPFPIVNKFHHDEWIAMISSYQGQYELLDKKYFYYRMHDNQQVGGVFYDKNKNTKQRFIGMCNLDDENISFSLYKKRWKRIFRSYQKNAQLSKSDSKFRDSFKTNAQEIKEIFLRTELAMKKKFFLQYILLKIGYALKNKKIKI</sequence>
<organism evidence="2 3">
    <name type="scientific">Flavobacterium piscis</name>
    <dbReference type="NCBI Taxonomy" id="1114874"/>
    <lineage>
        <taxon>Bacteria</taxon>
        <taxon>Pseudomonadati</taxon>
        <taxon>Bacteroidota</taxon>
        <taxon>Flavobacteriia</taxon>
        <taxon>Flavobacteriales</taxon>
        <taxon>Flavobacteriaceae</taxon>
        <taxon>Flavobacterium</taxon>
    </lineage>
</organism>
<name>A0ABX2XPL6_9FLAO</name>
<keyword evidence="2" id="KW-0808">Transferase</keyword>
<dbReference type="SUPFAM" id="SSF53448">
    <property type="entry name" value="Nucleotide-diphospho-sugar transferases"/>
    <property type="match status" value="1"/>
</dbReference>
<evidence type="ECO:0000259" key="1">
    <source>
        <dbReference type="Pfam" id="PF00535"/>
    </source>
</evidence>
<dbReference type="Gene3D" id="3.90.550.10">
    <property type="entry name" value="Spore Coat Polysaccharide Biosynthesis Protein SpsA, Chain A"/>
    <property type="match status" value="1"/>
</dbReference>
<evidence type="ECO:0000313" key="3">
    <source>
        <dbReference type="Proteomes" id="UP000093343"/>
    </source>
</evidence>
<comment type="caution">
    <text evidence="2">The sequence shown here is derived from an EMBL/GenBank/DDBJ whole genome shotgun (WGS) entry which is preliminary data.</text>
</comment>
<reference evidence="3" key="1">
    <citation type="submission" date="2016-03" db="EMBL/GenBank/DDBJ databases">
        <title>Draft genome sequence of Paenibacillus glacialis DSM 22343.</title>
        <authorList>
            <person name="Shin S.-K."/>
            <person name="Yi H."/>
        </authorList>
    </citation>
    <scope>NUCLEOTIDE SEQUENCE [LARGE SCALE GENOMIC DNA]</scope>
    <source>
        <strain evidence="3">CCUG 60099</strain>
    </source>
</reference>
<dbReference type="Pfam" id="PF00535">
    <property type="entry name" value="Glycos_transf_2"/>
    <property type="match status" value="1"/>
</dbReference>
<keyword evidence="3" id="KW-1185">Reference proteome</keyword>
<evidence type="ECO:0000313" key="2">
    <source>
        <dbReference type="EMBL" id="OCB77775.1"/>
    </source>
</evidence>
<accession>A0ABX2XPL6</accession>
<dbReference type="GO" id="GO:0016740">
    <property type="term" value="F:transferase activity"/>
    <property type="evidence" value="ECO:0007669"/>
    <property type="project" value="UniProtKB-KW"/>
</dbReference>
<dbReference type="EMBL" id="LVEN01000002">
    <property type="protein sequence ID" value="OCB77775.1"/>
    <property type="molecule type" value="Genomic_DNA"/>
</dbReference>
<dbReference type="RefSeq" id="WP_065447891.1">
    <property type="nucleotide sequence ID" value="NZ_LVEN01000002.1"/>
</dbReference>
<dbReference type="InterPro" id="IPR029044">
    <property type="entry name" value="Nucleotide-diphossugar_trans"/>
</dbReference>
<protein>
    <submittedName>
        <fullName evidence="2">Glycosyl transferase</fullName>
    </submittedName>
</protein>
<feature type="domain" description="Glycosyltransferase 2-like" evidence="1">
    <location>
        <begin position="4"/>
        <end position="177"/>
    </location>
</feature>
<gene>
    <name evidence="2" type="ORF">FLP_02320</name>
</gene>
<proteinExistence type="predicted"/>
<dbReference type="InterPro" id="IPR001173">
    <property type="entry name" value="Glyco_trans_2-like"/>
</dbReference>
<dbReference type="PANTHER" id="PTHR22916">
    <property type="entry name" value="GLYCOSYLTRANSFERASE"/>
    <property type="match status" value="1"/>
</dbReference>
<dbReference type="PANTHER" id="PTHR22916:SF3">
    <property type="entry name" value="UDP-GLCNAC:BETAGAL BETA-1,3-N-ACETYLGLUCOSAMINYLTRANSFERASE-LIKE PROTEIN 1"/>
    <property type="match status" value="1"/>
</dbReference>